<dbReference type="KEGG" id="doe:DENOEST_2977"/>
<dbReference type="SMART" id="SM00091">
    <property type="entry name" value="PAS"/>
    <property type="match status" value="1"/>
</dbReference>
<dbReference type="PANTHER" id="PTHR43065:SF50">
    <property type="entry name" value="HISTIDINE KINASE"/>
    <property type="match status" value="1"/>
</dbReference>
<dbReference type="Pfam" id="PF02518">
    <property type="entry name" value="HATPase_c"/>
    <property type="match status" value="1"/>
</dbReference>
<evidence type="ECO:0000313" key="6">
    <source>
        <dbReference type="EMBL" id="CAB1370131.1"/>
    </source>
</evidence>
<dbReference type="CDD" id="cd16943">
    <property type="entry name" value="HATPase_AtoS-like"/>
    <property type="match status" value="1"/>
</dbReference>
<dbReference type="Gene3D" id="3.30.450.20">
    <property type="entry name" value="PAS domain"/>
    <property type="match status" value="1"/>
</dbReference>
<dbReference type="Pfam" id="PF13185">
    <property type="entry name" value="GAF_2"/>
    <property type="match status" value="1"/>
</dbReference>
<dbReference type="OrthoDB" id="1931120at2"/>
<dbReference type="InterPro" id="IPR004358">
    <property type="entry name" value="Sig_transdc_His_kin-like_C"/>
</dbReference>
<feature type="domain" description="Histidine kinase" evidence="4">
    <location>
        <begin position="351"/>
        <end position="594"/>
    </location>
</feature>
<evidence type="ECO:0000259" key="5">
    <source>
        <dbReference type="PROSITE" id="PS50112"/>
    </source>
</evidence>
<evidence type="ECO:0000256" key="1">
    <source>
        <dbReference type="ARBA" id="ARBA00000085"/>
    </source>
</evidence>
<dbReference type="PROSITE" id="PS50109">
    <property type="entry name" value="HIS_KIN"/>
    <property type="match status" value="1"/>
</dbReference>
<dbReference type="InterPro" id="IPR036097">
    <property type="entry name" value="HisK_dim/P_sf"/>
</dbReference>
<gene>
    <name evidence="6" type="ORF">DENOEST_2977</name>
</gene>
<dbReference type="RefSeq" id="WP_145770681.1">
    <property type="nucleotide sequence ID" value="NZ_LR778301.1"/>
</dbReference>
<dbReference type="CDD" id="cd00082">
    <property type="entry name" value="HisKA"/>
    <property type="match status" value="1"/>
</dbReference>
<dbReference type="Pfam" id="PF13426">
    <property type="entry name" value="PAS_9"/>
    <property type="match status" value="1"/>
</dbReference>
<sequence length="602" mass="67314">MFDPEQRSETADRRAAADIRQIMAARVTAMLAINEQGNRLPEREFLTFGLEAAERLTHSTMGFLHFVNEDQETLELVTWTAGALAHYDTVCESHYPLGQAGIWAACFHSRRPLVCNDYASAKDHNGIPAGHVEMKRLIAIPVIESDKVRMILGVGNKDSNYGDFDVDTLQLIGNSLWHIAHSARIERALATSLEKVQTILNTVSEAIFLHDENGAIVEVNASAMGMYGYGREVFLNLRFDDLIENISPHSTAEVQAMLAAVRSGIPQNFEWQARRFGGELFWVDGSVRLVTIGGQTFLLTVVRDITERRRLQVIADAHVRDLVALNKKLEDAHIQVLQSEKMASIGQLAAGVAHEINNPVGYVISNISSLEKYLHDFVTMLDVYEKAEPAMEATTRDAVRRLREELDIGYLKRDVVSLLAESREGVGRVRKIVQDLKDFSRVGAEDEWQWTDIHEGLDSTLNIVWNELKYKTTVEKAYGDLPQIYCLPSQLNQVFMNLLVNAAHAIENKGIVILRTGREGRMVWVEVEDNGSGISPENLTRIFDPFFTTKPVGKGTGLGLSVSYSIVQKHQGRIEVRSEPGKGTVFRVWLPIEPVQGQATQV</sequence>
<dbReference type="SUPFAM" id="SSF55874">
    <property type="entry name" value="ATPase domain of HSP90 chaperone/DNA topoisomerase II/histidine kinase"/>
    <property type="match status" value="1"/>
</dbReference>
<dbReference type="AlphaFoldDB" id="A0A6S6Y067"/>
<name>A0A6S6Y067_9PROT</name>
<accession>A0A6S6Y067</accession>
<dbReference type="Gene3D" id="1.10.287.130">
    <property type="match status" value="1"/>
</dbReference>
<dbReference type="Gene3D" id="3.30.565.10">
    <property type="entry name" value="Histidine kinase-like ATPase, C-terminal domain"/>
    <property type="match status" value="1"/>
</dbReference>
<dbReference type="InterPro" id="IPR005467">
    <property type="entry name" value="His_kinase_dom"/>
</dbReference>
<dbReference type="Gene3D" id="3.30.450.40">
    <property type="match status" value="1"/>
</dbReference>
<dbReference type="Proteomes" id="UP000515733">
    <property type="component" value="Chromosome"/>
</dbReference>
<keyword evidence="7" id="KW-1185">Reference proteome</keyword>
<feature type="domain" description="PAS" evidence="5">
    <location>
        <begin position="192"/>
        <end position="268"/>
    </location>
</feature>
<dbReference type="InterPro" id="IPR003018">
    <property type="entry name" value="GAF"/>
</dbReference>
<dbReference type="SMART" id="SM00388">
    <property type="entry name" value="HisKA"/>
    <property type="match status" value="1"/>
</dbReference>
<comment type="catalytic activity">
    <reaction evidence="1">
        <text>ATP + protein L-histidine = ADP + protein N-phospho-L-histidine.</text>
        <dbReference type="EC" id="2.7.13.3"/>
    </reaction>
</comment>
<dbReference type="InterPro" id="IPR029016">
    <property type="entry name" value="GAF-like_dom_sf"/>
</dbReference>
<dbReference type="NCBIfam" id="TIGR00229">
    <property type="entry name" value="sensory_box"/>
    <property type="match status" value="1"/>
</dbReference>
<keyword evidence="3" id="KW-0597">Phosphoprotein</keyword>
<dbReference type="PRINTS" id="PR00344">
    <property type="entry name" value="BCTRLSENSOR"/>
</dbReference>
<dbReference type="PANTHER" id="PTHR43065">
    <property type="entry name" value="SENSOR HISTIDINE KINASE"/>
    <property type="match status" value="1"/>
</dbReference>
<proteinExistence type="predicted"/>
<dbReference type="EMBL" id="LR778301">
    <property type="protein sequence ID" value="CAB1370131.1"/>
    <property type="molecule type" value="Genomic_DNA"/>
</dbReference>
<dbReference type="PROSITE" id="PS50112">
    <property type="entry name" value="PAS"/>
    <property type="match status" value="1"/>
</dbReference>
<dbReference type="InterPro" id="IPR001610">
    <property type="entry name" value="PAC"/>
</dbReference>
<dbReference type="SUPFAM" id="SSF55781">
    <property type="entry name" value="GAF domain-like"/>
    <property type="match status" value="1"/>
</dbReference>
<dbReference type="InterPro" id="IPR000014">
    <property type="entry name" value="PAS"/>
</dbReference>
<dbReference type="CDD" id="cd00130">
    <property type="entry name" value="PAS"/>
    <property type="match status" value="1"/>
</dbReference>
<dbReference type="EC" id="2.7.13.3" evidence="2"/>
<dbReference type="InterPro" id="IPR036890">
    <property type="entry name" value="HATPase_C_sf"/>
</dbReference>
<dbReference type="InterPro" id="IPR035965">
    <property type="entry name" value="PAS-like_dom_sf"/>
</dbReference>
<dbReference type="GO" id="GO:0000155">
    <property type="term" value="F:phosphorelay sensor kinase activity"/>
    <property type="evidence" value="ECO:0007669"/>
    <property type="project" value="InterPro"/>
</dbReference>
<evidence type="ECO:0000256" key="2">
    <source>
        <dbReference type="ARBA" id="ARBA00012438"/>
    </source>
</evidence>
<organism evidence="6 7">
    <name type="scientific">Denitratisoma oestradiolicum</name>
    <dbReference type="NCBI Taxonomy" id="311182"/>
    <lineage>
        <taxon>Bacteria</taxon>
        <taxon>Pseudomonadati</taxon>
        <taxon>Pseudomonadota</taxon>
        <taxon>Betaproteobacteria</taxon>
        <taxon>Nitrosomonadales</taxon>
        <taxon>Sterolibacteriaceae</taxon>
        <taxon>Denitratisoma</taxon>
    </lineage>
</organism>
<dbReference type="InterPro" id="IPR003594">
    <property type="entry name" value="HATPase_dom"/>
</dbReference>
<dbReference type="SMART" id="SM00387">
    <property type="entry name" value="HATPase_c"/>
    <property type="match status" value="1"/>
</dbReference>
<dbReference type="SUPFAM" id="SSF55785">
    <property type="entry name" value="PYP-like sensor domain (PAS domain)"/>
    <property type="match status" value="1"/>
</dbReference>
<protein>
    <recommendedName>
        <fullName evidence="2">histidine kinase</fullName>
        <ecNumber evidence="2">2.7.13.3</ecNumber>
    </recommendedName>
</protein>
<dbReference type="InterPro" id="IPR003661">
    <property type="entry name" value="HisK_dim/P_dom"/>
</dbReference>
<dbReference type="SUPFAM" id="SSF47384">
    <property type="entry name" value="Homodimeric domain of signal transducing histidine kinase"/>
    <property type="match status" value="1"/>
</dbReference>
<evidence type="ECO:0000313" key="7">
    <source>
        <dbReference type="Proteomes" id="UP000515733"/>
    </source>
</evidence>
<reference evidence="6 7" key="1">
    <citation type="submission" date="2020-03" db="EMBL/GenBank/DDBJ databases">
        <authorList>
            <consortium name="Genoscope - CEA"/>
            <person name="William W."/>
        </authorList>
    </citation>
    <scope>NUCLEOTIDE SEQUENCE [LARGE SCALE GENOMIC DNA]</scope>
    <source>
        <strain evidence="7">DSM 16959</strain>
    </source>
</reference>
<evidence type="ECO:0000259" key="4">
    <source>
        <dbReference type="PROSITE" id="PS50109"/>
    </source>
</evidence>
<dbReference type="SMART" id="SM00086">
    <property type="entry name" value="PAC"/>
    <property type="match status" value="1"/>
</dbReference>
<evidence type="ECO:0000256" key="3">
    <source>
        <dbReference type="ARBA" id="ARBA00022553"/>
    </source>
</evidence>